<accession>A0A484KXC7</accession>
<dbReference type="InterPro" id="IPR029058">
    <property type="entry name" value="AB_hydrolase_fold"/>
</dbReference>
<evidence type="ECO:0000259" key="2">
    <source>
        <dbReference type="Pfam" id="PF07859"/>
    </source>
</evidence>
<dbReference type="Proteomes" id="UP000595140">
    <property type="component" value="Unassembled WGS sequence"/>
</dbReference>
<dbReference type="InterPro" id="IPR013094">
    <property type="entry name" value="AB_hydrolase_3"/>
</dbReference>
<dbReference type="OrthoDB" id="408631at2759"/>
<comment type="similarity">
    <text evidence="1">Belongs to the 'GDXG' lipolytic enzyme family.</text>
</comment>
<dbReference type="PANTHER" id="PTHR23024:SF467">
    <property type="entry name" value="CARBOXYLESTERASE 12-RELATED"/>
    <property type="match status" value="1"/>
</dbReference>
<evidence type="ECO:0000313" key="4">
    <source>
        <dbReference type="Proteomes" id="UP000595140"/>
    </source>
</evidence>
<dbReference type="InterPro" id="IPR050466">
    <property type="entry name" value="Carboxylest/Gibb_receptor"/>
</dbReference>
<keyword evidence="4" id="KW-1185">Reference proteome</keyword>
<dbReference type="EMBL" id="OOIL02000657">
    <property type="protein sequence ID" value="VFQ67897.1"/>
    <property type="molecule type" value="Genomic_DNA"/>
</dbReference>
<evidence type="ECO:0000256" key="1">
    <source>
        <dbReference type="ARBA" id="ARBA00010515"/>
    </source>
</evidence>
<name>A0A484KXC7_9ASTE</name>
<organism evidence="3 4">
    <name type="scientific">Cuscuta campestris</name>
    <dbReference type="NCBI Taxonomy" id="132261"/>
    <lineage>
        <taxon>Eukaryota</taxon>
        <taxon>Viridiplantae</taxon>
        <taxon>Streptophyta</taxon>
        <taxon>Embryophyta</taxon>
        <taxon>Tracheophyta</taxon>
        <taxon>Spermatophyta</taxon>
        <taxon>Magnoliopsida</taxon>
        <taxon>eudicotyledons</taxon>
        <taxon>Gunneridae</taxon>
        <taxon>Pentapetalae</taxon>
        <taxon>asterids</taxon>
        <taxon>lamiids</taxon>
        <taxon>Solanales</taxon>
        <taxon>Convolvulaceae</taxon>
        <taxon>Cuscuteae</taxon>
        <taxon>Cuscuta</taxon>
        <taxon>Cuscuta subgen. Grammica</taxon>
        <taxon>Cuscuta sect. Cleistogrammica</taxon>
    </lineage>
</organism>
<protein>
    <recommendedName>
        <fullName evidence="2">Alpha/beta hydrolase fold-3 domain-containing protein</fullName>
    </recommendedName>
</protein>
<proteinExistence type="inferred from homology"/>
<dbReference type="AlphaFoldDB" id="A0A484KXC7"/>
<dbReference type="Gene3D" id="3.40.50.1820">
    <property type="entry name" value="alpha/beta hydrolase"/>
    <property type="match status" value="1"/>
</dbReference>
<feature type="domain" description="Alpha/beta hydrolase fold-3" evidence="2">
    <location>
        <begin position="79"/>
        <end position="296"/>
    </location>
</feature>
<dbReference type="PANTHER" id="PTHR23024">
    <property type="entry name" value="ARYLACETAMIDE DEACETYLASE"/>
    <property type="match status" value="1"/>
</dbReference>
<reference evidence="3 4" key="1">
    <citation type="submission" date="2018-04" db="EMBL/GenBank/DDBJ databases">
        <authorList>
            <person name="Vogel A."/>
        </authorList>
    </citation>
    <scope>NUCLEOTIDE SEQUENCE [LARGE SCALE GENOMIC DNA]</scope>
</reference>
<gene>
    <name evidence="3" type="ORF">CCAM_LOCUS9673</name>
</gene>
<sequence length="332" mass="36258">MGDDADSSDIRLFHDFPTLMRVYKDGRVERLAGNDVVPPDPDVETGVRCKDIVISPDPKVSARIFLPKTAAPGRKLPLLVYFHGGCFLIESAFSPTYKKHLCLVSAESDAVIVSVDYRLAPEHPIPAAFDDSWLALNWVASHSTGAGGEEWLRSYADFDRVFLGGDSAGATIAHRMGIRVGLEGLNGIEIGGIFLNCPFFWGKDPIADEAENPEVRSLLDDIWKFANPTTTGTDDPLLNPTMDPELANLGCKKVLVYVAEKDPMKHRGRLYAAALGKRGWPGAAEVVEAEGEHHVFNLFSPTSDNSMAMVKKLASFFNSEPFLNVVAGEIKV</sequence>
<evidence type="ECO:0000313" key="3">
    <source>
        <dbReference type="EMBL" id="VFQ67897.1"/>
    </source>
</evidence>
<dbReference type="GO" id="GO:0016787">
    <property type="term" value="F:hydrolase activity"/>
    <property type="evidence" value="ECO:0007669"/>
    <property type="project" value="InterPro"/>
</dbReference>
<dbReference type="SUPFAM" id="SSF53474">
    <property type="entry name" value="alpha/beta-Hydrolases"/>
    <property type="match status" value="1"/>
</dbReference>
<dbReference type="Pfam" id="PF07859">
    <property type="entry name" value="Abhydrolase_3"/>
    <property type="match status" value="1"/>
</dbReference>